<dbReference type="InterPro" id="IPR036397">
    <property type="entry name" value="RNaseH_sf"/>
</dbReference>
<dbReference type="CDD" id="cd06222">
    <property type="entry name" value="RNase_H_like"/>
    <property type="match status" value="1"/>
</dbReference>
<feature type="domain" description="RNase H type-1" evidence="2">
    <location>
        <begin position="144"/>
        <end position="265"/>
    </location>
</feature>
<keyword evidence="1" id="KW-1133">Transmembrane helix</keyword>
<keyword evidence="1" id="KW-0472">Membrane</keyword>
<sequence length="297" mass="33158">FYTVKSGYNLICMERSNASGTLVICSLDLSQFYSKMWSTNMPAKVKITMWRIVNNYMQTFANLQILHAHGCIVLSLLMILVGRNVWYARNKVVHEGIAPSVNNTISFVVAFLRENDLLSPQDCLRLSRSRDKWQALIVDVVKLNFDVAYDSHSTKSISGVICRDNEGFILAASSTPHWYVAGPFQDEALACLATVNVARDLGFTRVIVEGDSLTVIKKCLSEAIDVSLISLMIADIKHVSKGFVNINFNFVCREANDAAHILAQEGKAYSNPMYWIEEVPPKMMLAATKDCEVTVSD</sequence>
<dbReference type="InterPro" id="IPR052929">
    <property type="entry name" value="RNase_H-like_EbsB-rel"/>
</dbReference>
<dbReference type="EMBL" id="JBBPBN010000001">
    <property type="protein sequence ID" value="KAK9045734.1"/>
    <property type="molecule type" value="Genomic_DNA"/>
</dbReference>
<dbReference type="PANTHER" id="PTHR47074">
    <property type="entry name" value="BNAC02G40300D PROTEIN"/>
    <property type="match status" value="1"/>
</dbReference>
<dbReference type="SUPFAM" id="SSF53098">
    <property type="entry name" value="Ribonuclease H-like"/>
    <property type="match status" value="1"/>
</dbReference>
<dbReference type="InterPro" id="IPR012337">
    <property type="entry name" value="RNaseH-like_sf"/>
</dbReference>
<dbReference type="Pfam" id="PF13456">
    <property type="entry name" value="RVT_3"/>
    <property type="match status" value="1"/>
</dbReference>
<gene>
    <name evidence="3" type="ORF">V6N11_051642</name>
</gene>
<protein>
    <recommendedName>
        <fullName evidence="2">RNase H type-1 domain-containing protein</fullName>
    </recommendedName>
</protein>
<reference evidence="3 4" key="1">
    <citation type="journal article" date="2024" name="G3 (Bethesda)">
        <title>Genome assembly of Hibiscus sabdariffa L. provides insights into metabolisms of medicinal natural products.</title>
        <authorList>
            <person name="Kim T."/>
        </authorList>
    </citation>
    <scope>NUCLEOTIDE SEQUENCE [LARGE SCALE GENOMIC DNA]</scope>
    <source>
        <strain evidence="3">TK-2024</strain>
        <tissue evidence="3">Old leaves</tissue>
    </source>
</reference>
<evidence type="ECO:0000313" key="4">
    <source>
        <dbReference type="Proteomes" id="UP001396334"/>
    </source>
</evidence>
<dbReference type="InterPro" id="IPR044730">
    <property type="entry name" value="RNase_H-like_dom_plant"/>
</dbReference>
<feature type="non-terminal residue" evidence="3">
    <location>
        <position position="1"/>
    </location>
</feature>
<accession>A0ABR2U7X8</accession>
<evidence type="ECO:0000313" key="3">
    <source>
        <dbReference type="EMBL" id="KAK9045734.1"/>
    </source>
</evidence>
<evidence type="ECO:0000256" key="1">
    <source>
        <dbReference type="SAM" id="Phobius"/>
    </source>
</evidence>
<dbReference type="PANTHER" id="PTHR47074:SF61">
    <property type="entry name" value="RNASE H TYPE-1 DOMAIN-CONTAINING PROTEIN"/>
    <property type="match status" value="1"/>
</dbReference>
<feature type="transmembrane region" description="Helical" evidence="1">
    <location>
        <begin position="60"/>
        <end position="81"/>
    </location>
</feature>
<organism evidence="3 4">
    <name type="scientific">Hibiscus sabdariffa</name>
    <name type="common">roselle</name>
    <dbReference type="NCBI Taxonomy" id="183260"/>
    <lineage>
        <taxon>Eukaryota</taxon>
        <taxon>Viridiplantae</taxon>
        <taxon>Streptophyta</taxon>
        <taxon>Embryophyta</taxon>
        <taxon>Tracheophyta</taxon>
        <taxon>Spermatophyta</taxon>
        <taxon>Magnoliopsida</taxon>
        <taxon>eudicotyledons</taxon>
        <taxon>Gunneridae</taxon>
        <taxon>Pentapetalae</taxon>
        <taxon>rosids</taxon>
        <taxon>malvids</taxon>
        <taxon>Malvales</taxon>
        <taxon>Malvaceae</taxon>
        <taxon>Malvoideae</taxon>
        <taxon>Hibiscus</taxon>
    </lineage>
</organism>
<evidence type="ECO:0000259" key="2">
    <source>
        <dbReference type="Pfam" id="PF13456"/>
    </source>
</evidence>
<dbReference type="Gene3D" id="3.30.420.10">
    <property type="entry name" value="Ribonuclease H-like superfamily/Ribonuclease H"/>
    <property type="match status" value="1"/>
</dbReference>
<dbReference type="InterPro" id="IPR002156">
    <property type="entry name" value="RNaseH_domain"/>
</dbReference>
<comment type="caution">
    <text evidence="3">The sequence shown here is derived from an EMBL/GenBank/DDBJ whole genome shotgun (WGS) entry which is preliminary data.</text>
</comment>
<name>A0ABR2U7X8_9ROSI</name>
<dbReference type="Proteomes" id="UP001396334">
    <property type="component" value="Unassembled WGS sequence"/>
</dbReference>
<keyword evidence="1" id="KW-0812">Transmembrane</keyword>
<keyword evidence="4" id="KW-1185">Reference proteome</keyword>
<proteinExistence type="predicted"/>